<evidence type="ECO:0000256" key="3">
    <source>
        <dbReference type="ARBA" id="ARBA00022679"/>
    </source>
</evidence>
<dbReference type="GO" id="GO:0008757">
    <property type="term" value="F:S-adenosylmethionine-dependent methyltransferase activity"/>
    <property type="evidence" value="ECO:0007669"/>
    <property type="project" value="InterPro"/>
</dbReference>
<dbReference type="InterPro" id="IPR013216">
    <property type="entry name" value="Methyltransf_11"/>
</dbReference>
<evidence type="ECO:0000256" key="1">
    <source>
        <dbReference type="ARBA" id="ARBA00005189"/>
    </source>
</evidence>
<dbReference type="Gene3D" id="3.40.50.150">
    <property type="entry name" value="Vaccinia Virus protein VP39"/>
    <property type="match status" value="1"/>
</dbReference>
<proteinExistence type="predicted"/>
<dbReference type="SUPFAM" id="SSF53335">
    <property type="entry name" value="S-adenosyl-L-methionine-dependent methyltransferases"/>
    <property type="match status" value="1"/>
</dbReference>
<dbReference type="KEGG" id="adin:H7849_22220"/>
<comment type="pathway">
    <text evidence="4">Phospholipid metabolism.</text>
</comment>
<keyword evidence="7" id="KW-1185">Reference proteome</keyword>
<dbReference type="Proteomes" id="UP000515312">
    <property type="component" value="Chromosome"/>
</dbReference>
<dbReference type="PANTHER" id="PTHR44307:SF2">
    <property type="entry name" value="PHOSPHOETHANOLAMINE METHYLTRANSFERASE ISOFORM X1"/>
    <property type="match status" value="1"/>
</dbReference>
<accession>A0A7G8BGR3</accession>
<keyword evidence="3 6" id="KW-0808">Transferase</keyword>
<sequence>MPTVDLYDSAYGNYEEDVYRQIRIATYGEDFGQTSWVTNDESSEIPQLLAVTPNSHTLEIGCGSGRYALQIAETTGCSIVGLDVNEAGIRNAKALVNARGLSGRVFFEHCDASEGLPFRHASFDAAFANDVICHIPRRLSLLLEVFRVLKPLGRLLFSDALVIGGAISHEEIATRSSIGYYLFTPPGHNEELIRKAGFRLLRVSDTTANTTRIAMRWRDARDSRRDELIAVEGEPNFDGLQQFLSCVCALNSERRLLRYVYLAEKDPVPVGD</sequence>
<gene>
    <name evidence="6" type="ORF">H7849_22220</name>
</gene>
<dbReference type="CDD" id="cd02440">
    <property type="entry name" value="AdoMet_MTases"/>
    <property type="match status" value="1"/>
</dbReference>
<dbReference type="EMBL" id="CP060394">
    <property type="protein sequence ID" value="QNI31733.1"/>
    <property type="molecule type" value="Genomic_DNA"/>
</dbReference>
<comment type="pathway">
    <text evidence="1">Lipid metabolism.</text>
</comment>
<protein>
    <submittedName>
        <fullName evidence="6">Methyltransferase domain-containing protein</fullName>
    </submittedName>
</protein>
<dbReference type="PANTHER" id="PTHR44307">
    <property type="entry name" value="PHOSPHOETHANOLAMINE METHYLTRANSFERASE"/>
    <property type="match status" value="1"/>
</dbReference>
<evidence type="ECO:0000259" key="5">
    <source>
        <dbReference type="Pfam" id="PF08241"/>
    </source>
</evidence>
<organism evidence="6 7">
    <name type="scientific">Alloacidobacterium dinghuense</name>
    <dbReference type="NCBI Taxonomy" id="2763107"/>
    <lineage>
        <taxon>Bacteria</taxon>
        <taxon>Pseudomonadati</taxon>
        <taxon>Acidobacteriota</taxon>
        <taxon>Terriglobia</taxon>
        <taxon>Terriglobales</taxon>
        <taxon>Acidobacteriaceae</taxon>
        <taxon>Alloacidobacterium</taxon>
    </lineage>
</organism>
<evidence type="ECO:0000256" key="4">
    <source>
        <dbReference type="ARBA" id="ARBA00025707"/>
    </source>
</evidence>
<evidence type="ECO:0000313" key="7">
    <source>
        <dbReference type="Proteomes" id="UP000515312"/>
    </source>
</evidence>
<keyword evidence="2 6" id="KW-0489">Methyltransferase</keyword>
<evidence type="ECO:0000313" key="6">
    <source>
        <dbReference type="EMBL" id="QNI31733.1"/>
    </source>
</evidence>
<evidence type="ECO:0000256" key="2">
    <source>
        <dbReference type="ARBA" id="ARBA00022603"/>
    </source>
</evidence>
<dbReference type="RefSeq" id="WP_186742623.1">
    <property type="nucleotide sequence ID" value="NZ_CP060394.1"/>
</dbReference>
<dbReference type="InterPro" id="IPR029063">
    <property type="entry name" value="SAM-dependent_MTases_sf"/>
</dbReference>
<reference evidence="6 7" key="1">
    <citation type="submission" date="2020-08" db="EMBL/GenBank/DDBJ databases">
        <title>Edaphobacter telluris sp. nov. and Acidobacterium dinghuensis sp. nov., two acidobacteria isolated from forest soil.</title>
        <authorList>
            <person name="Fu J."/>
            <person name="Qiu L."/>
        </authorList>
    </citation>
    <scope>NUCLEOTIDE SEQUENCE [LARGE SCALE GENOMIC DNA]</scope>
    <source>
        <strain evidence="6">4Y35</strain>
    </source>
</reference>
<feature type="domain" description="Methyltransferase type 11" evidence="5">
    <location>
        <begin position="58"/>
        <end position="157"/>
    </location>
</feature>
<name>A0A7G8BGR3_9BACT</name>
<dbReference type="AlphaFoldDB" id="A0A7G8BGR3"/>
<dbReference type="GO" id="GO:0032259">
    <property type="term" value="P:methylation"/>
    <property type="evidence" value="ECO:0007669"/>
    <property type="project" value="UniProtKB-KW"/>
</dbReference>
<dbReference type="Pfam" id="PF08241">
    <property type="entry name" value="Methyltransf_11"/>
    <property type="match status" value="1"/>
</dbReference>